<evidence type="ECO:0000256" key="1">
    <source>
        <dbReference type="SAM" id="Phobius"/>
    </source>
</evidence>
<evidence type="ECO:0000313" key="3">
    <source>
        <dbReference type="Proteomes" id="UP001152759"/>
    </source>
</evidence>
<sequence length="108" mass="12280">MDYFQYILSIPAYYVFTLICILISSENMFVPTSIAIQLVLPICDQRHPQYSLEPRVYALSVHTPLKCNRGLTGLTLASLLHPRIKITDFLLQSKGALTKLALSLLRWV</sequence>
<keyword evidence="1" id="KW-0812">Transmembrane</keyword>
<protein>
    <submittedName>
        <fullName evidence="2">Uncharacterized protein</fullName>
    </submittedName>
</protein>
<name>A0AAI8UUT3_BEMTA</name>
<accession>A0AAI8UUT3</accession>
<comment type="caution">
    <text evidence="2">The sequence shown here is derived from an EMBL/GenBank/DDBJ whole genome shotgun (WGS) entry which is preliminary data.</text>
</comment>
<evidence type="ECO:0000313" key="2">
    <source>
        <dbReference type="EMBL" id="CAH0746947.1"/>
    </source>
</evidence>
<organism evidence="2 3">
    <name type="scientific">Bemisia tabaci</name>
    <name type="common">Sweetpotato whitefly</name>
    <name type="synonym">Aleurodes tabaci</name>
    <dbReference type="NCBI Taxonomy" id="7038"/>
    <lineage>
        <taxon>Eukaryota</taxon>
        <taxon>Metazoa</taxon>
        <taxon>Ecdysozoa</taxon>
        <taxon>Arthropoda</taxon>
        <taxon>Hexapoda</taxon>
        <taxon>Insecta</taxon>
        <taxon>Pterygota</taxon>
        <taxon>Neoptera</taxon>
        <taxon>Paraneoptera</taxon>
        <taxon>Hemiptera</taxon>
        <taxon>Sternorrhyncha</taxon>
        <taxon>Aleyrodoidea</taxon>
        <taxon>Aleyrodidae</taxon>
        <taxon>Aleyrodinae</taxon>
        <taxon>Bemisia</taxon>
    </lineage>
</organism>
<proteinExistence type="predicted"/>
<dbReference type="Proteomes" id="UP001152759">
    <property type="component" value="Unassembled WGS sequence"/>
</dbReference>
<keyword evidence="3" id="KW-1185">Reference proteome</keyword>
<reference evidence="2" key="1">
    <citation type="submission" date="2021-12" db="EMBL/GenBank/DDBJ databases">
        <authorList>
            <person name="King R."/>
        </authorList>
    </citation>
    <scope>NUCLEOTIDE SEQUENCE</scope>
</reference>
<gene>
    <name evidence="2" type="ORF">BEMITA_LOCUS95</name>
</gene>
<keyword evidence="1" id="KW-1133">Transmembrane helix</keyword>
<feature type="transmembrane region" description="Helical" evidence="1">
    <location>
        <begin position="6"/>
        <end position="24"/>
    </location>
</feature>
<dbReference type="EMBL" id="CAKKNF020000011">
    <property type="protein sequence ID" value="CAH0746947.1"/>
    <property type="molecule type" value="Genomic_DNA"/>
</dbReference>
<keyword evidence="1" id="KW-0472">Membrane</keyword>
<dbReference type="AlphaFoldDB" id="A0AAI8UUT3"/>